<sequence length="143" mass="15759">MYRTPSSVTLITDSRNVSPPPLPHRAVVRSRRPPGPTQPSASTPLKTLNSSSGDLGSEDCFCPLTPARLPRPARQIRLPTPKSEERRGTSPNNPLQTEELAEEREFELKVSTSKGKGRGSRGRRGRGRPPPAPRRPRAARRLI</sequence>
<evidence type="ECO:0000256" key="1">
    <source>
        <dbReference type="SAM" id="MobiDB-lite"/>
    </source>
</evidence>
<comment type="caution">
    <text evidence="2">The sequence shown here is derived from an EMBL/GenBank/DDBJ whole genome shotgun (WGS) entry which is preliminary data.</text>
</comment>
<dbReference type="EMBL" id="BGZK01002772">
    <property type="protein sequence ID" value="GBP96358.1"/>
    <property type="molecule type" value="Genomic_DNA"/>
</dbReference>
<protein>
    <submittedName>
        <fullName evidence="2">Uncharacterized protein</fullName>
    </submittedName>
</protein>
<feature type="compositionally biased region" description="Polar residues" evidence="1">
    <location>
        <begin position="38"/>
        <end position="54"/>
    </location>
</feature>
<organism evidence="2 3">
    <name type="scientific">Eumeta variegata</name>
    <name type="common">Bagworm moth</name>
    <name type="synonym">Eumeta japonica</name>
    <dbReference type="NCBI Taxonomy" id="151549"/>
    <lineage>
        <taxon>Eukaryota</taxon>
        <taxon>Metazoa</taxon>
        <taxon>Ecdysozoa</taxon>
        <taxon>Arthropoda</taxon>
        <taxon>Hexapoda</taxon>
        <taxon>Insecta</taxon>
        <taxon>Pterygota</taxon>
        <taxon>Neoptera</taxon>
        <taxon>Endopterygota</taxon>
        <taxon>Lepidoptera</taxon>
        <taxon>Glossata</taxon>
        <taxon>Ditrysia</taxon>
        <taxon>Tineoidea</taxon>
        <taxon>Psychidae</taxon>
        <taxon>Oiketicinae</taxon>
        <taxon>Eumeta</taxon>
    </lineage>
</organism>
<feature type="compositionally biased region" description="Polar residues" evidence="1">
    <location>
        <begin position="1"/>
        <end position="17"/>
    </location>
</feature>
<keyword evidence="3" id="KW-1185">Reference proteome</keyword>
<accession>A0A4C2A8C9</accession>
<dbReference type="Proteomes" id="UP000299102">
    <property type="component" value="Unassembled WGS sequence"/>
</dbReference>
<feature type="compositionally biased region" description="Basic residues" evidence="1">
    <location>
        <begin position="134"/>
        <end position="143"/>
    </location>
</feature>
<feature type="compositionally biased region" description="Basic residues" evidence="1">
    <location>
        <begin position="115"/>
        <end position="127"/>
    </location>
</feature>
<evidence type="ECO:0000313" key="2">
    <source>
        <dbReference type="EMBL" id="GBP96358.1"/>
    </source>
</evidence>
<dbReference type="AlphaFoldDB" id="A0A4C2A8C9"/>
<proteinExistence type="predicted"/>
<feature type="compositionally biased region" description="Low complexity" evidence="1">
    <location>
        <begin position="63"/>
        <end position="73"/>
    </location>
</feature>
<gene>
    <name evidence="2" type="ORF">EVAR_69440_1</name>
</gene>
<reference evidence="2 3" key="1">
    <citation type="journal article" date="2019" name="Commun. Biol.">
        <title>The bagworm genome reveals a unique fibroin gene that provides high tensile strength.</title>
        <authorList>
            <person name="Kono N."/>
            <person name="Nakamura H."/>
            <person name="Ohtoshi R."/>
            <person name="Tomita M."/>
            <person name="Numata K."/>
            <person name="Arakawa K."/>
        </authorList>
    </citation>
    <scope>NUCLEOTIDE SEQUENCE [LARGE SCALE GENOMIC DNA]</scope>
</reference>
<feature type="region of interest" description="Disordered" evidence="1">
    <location>
        <begin position="1"/>
        <end position="143"/>
    </location>
</feature>
<name>A0A4C2A8C9_EUMVA</name>
<evidence type="ECO:0000313" key="3">
    <source>
        <dbReference type="Proteomes" id="UP000299102"/>
    </source>
</evidence>